<evidence type="ECO:0000313" key="4">
    <source>
        <dbReference type="WBParaSite" id="ALUE_0001531701-mRNA-1"/>
    </source>
</evidence>
<dbReference type="WBParaSite" id="ALUE_0001531701-mRNA-1">
    <property type="protein sequence ID" value="ALUE_0001531701-mRNA-1"/>
    <property type="gene ID" value="ALUE_0001531701"/>
</dbReference>
<evidence type="ECO:0000259" key="2">
    <source>
        <dbReference type="Pfam" id="PF25537"/>
    </source>
</evidence>
<evidence type="ECO:0000313" key="3">
    <source>
        <dbReference type="Proteomes" id="UP000036681"/>
    </source>
</evidence>
<feature type="domain" description="DUF7921" evidence="2">
    <location>
        <begin position="123"/>
        <end position="162"/>
    </location>
</feature>
<protein>
    <recommendedName>
        <fullName evidence="2">DUF7921 domain-containing protein</fullName>
    </recommendedName>
</protein>
<evidence type="ECO:0000256" key="1">
    <source>
        <dbReference type="SAM" id="MobiDB-lite"/>
    </source>
</evidence>
<dbReference type="AlphaFoldDB" id="A0A9J2Q0A6"/>
<keyword evidence="3" id="KW-1185">Reference proteome</keyword>
<organism evidence="3 4">
    <name type="scientific">Ascaris lumbricoides</name>
    <name type="common">Giant roundworm</name>
    <dbReference type="NCBI Taxonomy" id="6252"/>
    <lineage>
        <taxon>Eukaryota</taxon>
        <taxon>Metazoa</taxon>
        <taxon>Ecdysozoa</taxon>
        <taxon>Nematoda</taxon>
        <taxon>Chromadorea</taxon>
        <taxon>Rhabditida</taxon>
        <taxon>Spirurina</taxon>
        <taxon>Ascaridomorpha</taxon>
        <taxon>Ascaridoidea</taxon>
        <taxon>Ascarididae</taxon>
        <taxon>Ascaris</taxon>
    </lineage>
</organism>
<reference evidence="4" key="1">
    <citation type="submission" date="2023-03" db="UniProtKB">
        <authorList>
            <consortium name="WormBaseParasite"/>
        </authorList>
    </citation>
    <scope>IDENTIFICATION</scope>
</reference>
<sequence>MIEYSRLMSDIPPANNYEQHTPIQQSNNARKDDKIDENDKTQKLSESDSRNDWNDGSSTTRLDLRTNENNRSGKYSNANAEYLPKSVSRINPDEKRYHDWSGRCSSWCNCSDDERLSCSKLPCMPDELCTAPLTKIEHGERLYIKDRGACTCQSGVFICDQPEDLPELGPGIYILVGYSLDEVAMLKENVPKGVLERSGFVSEDNFVAHDIGSRLQIALERLMPHEVQCRIMFLEEFKSEGNIIFQMEWFGVNPRLNETSKRWHTGQAEKVCSPYVKQLADGISRNEALRFQLVLSTIKQIRVLDRLDGLPDSAMRISSLSFQLLFLLLNLSIVRVFNDRVGLF</sequence>
<feature type="compositionally biased region" description="Polar residues" evidence="1">
    <location>
        <begin position="16"/>
        <end position="28"/>
    </location>
</feature>
<feature type="region of interest" description="Disordered" evidence="1">
    <location>
        <begin position="1"/>
        <end position="77"/>
    </location>
</feature>
<accession>A0A9J2Q0A6</accession>
<name>A0A9J2Q0A6_ASCLU</name>
<proteinExistence type="predicted"/>
<dbReference type="Pfam" id="PF25537">
    <property type="entry name" value="DUF7921"/>
    <property type="match status" value="1"/>
</dbReference>
<dbReference type="Proteomes" id="UP000036681">
    <property type="component" value="Unplaced"/>
</dbReference>
<feature type="compositionally biased region" description="Basic and acidic residues" evidence="1">
    <location>
        <begin position="29"/>
        <end position="53"/>
    </location>
</feature>
<dbReference type="InterPro" id="IPR057681">
    <property type="entry name" value="DUF7921"/>
</dbReference>